<gene>
    <name evidence="3" type="ORF">D9758_007264</name>
</gene>
<feature type="region of interest" description="Disordered" evidence="1">
    <location>
        <begin position="582"/>
        <end position="676"/>
    </location>
</feature>
<organism evidence="3 4">
    <name type="scientific">Tetrapyrgos nigripes</name>
    <dbReference type="NCBI Taxonomy" id="182062"/>
    <lineage>
        <taxon>Eukaryota</taxon>
        <taxon>Fungi</taxon>
        <taxon>Dikarya</taxon>
        <taxon>Basidiomycota</taxon>
        <taxon>Agaricomycotina</taxon>
        <taxon>Agaricomycetes</taxon>
        <taxon>Agaricomycetidae</taxon>
        <taxon>Agaricales</taxon>
        <taxon>Marasmiineae</taxon>
        <taxon>Marasmiaceae</taxon>
        <taxon>Tetrapyrgos</taxon>
    </lineage>
</organism>
<accession>A0A8H5D3M3</accession>
<evidence type="ECO:0000313" key="3">
    <source>
        <dbReference type="EMBL" id="KAF5351592.1"/>
    </source>
</evidence>
<feature type="compositionally biased region" description="Polar residues" evidence="1">
    <location>
        <begin position="1384"/>
        <end position="1408"/>
    </location>
</feature>
<dbReference type="OrthoDB" id="2336871at2759"/>
<proteinExistence type="predicted"/>
<evidence type="ECO:0000313" key="4">
    <source>
        <dbReference type="Proteomes" id="UP000559256"/>
    </source>
</evidence>
<keyword evidence="2" id="KW-1133">Transmembrane helix</keyword>
<feature type="compositionally biased region" description="Polar residues" evidence="1">
    <location>
        <begin position="625"/>
        <end position="661"/>
    </location>
</feature>
<evidence type="ECO:0000256" key="2">
    <source>
        <dbReference type="SAM" id="Phobius"/>
    </source>
</evidence>
<feature type="region of interest" description="Disordered" evidence="1">
    <location>
        <begin position="1247"/>
        <end position="1267"/>
    </location>
</feature>
<dbReference type="PANTHER" id="PTHR34587:SF2">
    <property type="entry name" value="G-PROTEIN COUPLED RECEPTORS FAMILY 1 PROFILE DOMAIN-CONTAINING PROTEIN"/>
    <property type="match status" value="1"/>
</dbReference>
<feature type="transmembrane region" description="Helical" evidence="2">
    <location>
        <begin position="1271"/>
        <end position="1296"/>
    </location>
</feature>
<name>A0A8H5D3M3_9AGAR</name>
<sequence length="1438" mass="152544">MSPSQSRGHGKLCLDSHAGFRDTLQSRQNNAQTSLTLDPAVIANGFSDDGQDPPVDGETRSLTSSNNFINYCALFNLPLTNGTQNSRFNATCNPVPMGALPSVDHMPSSKIRFPLNGNTLTANQDFTISVKINNLNTGVFTVAEVNYLSAPQQLDGDGLILGHGAVVIEQLDSLRQIATTTPGLFSFYKSLNIASQAGVVNANVDSGLPSGFYRLSAIVSAANHQPVLVPVVAHGAIDDFVYFSVTSDGKPPTSLGSQTARDAPESDVVVDLTNTGTISLQSIITVDSSVIGNFTDEGPRVEGSTPSLTSTNNYINFCLNFPSLPLTNGKISVNASCNPAPMGLIVPESAMPSVKFLNPQHMDNIPANSTFTVQLKVSNMETGVVTNADKTYLSAPQQINEQGQVLGHAHIVIEELTSMTQDDPTNPKRFAFFAELGDVAKDRVLEKNVTEPSTDFGTNFATWTLNDMVYFTVGNGGDGSTSANTLGADAVSTSTSTTASSTNTGSPNSPVSSSRHMNIGAIAGGTAAGVIAIALFVGFFLFHRRRRLQAARQFTTDNPVSPSSELANQITPFSTLMSASNTNSTAGLVSQPQAGTKPGRIPPVPVIYPAGNEKSTQRSGRRGQTDTSISPGPSNAQMNSPGYSQDLEQTDSLPRSASNGNETRDGRISPRESISNVNEKEHLALLAARTKDRHDYVPTGTHGNIDTIELDSSRNATYCFLSLSCSRLPKTRRSFNSSAQKSSPRSDLQGRQNNPQTSLTLDPAVIADGSNDDGQSPPVDGETRSLTSSNNFINYCALFNLPLTNGTQHPQNASCNPVPMGVLPNVDLIPASKFSFPLNGDTLRANQDFTISVKINNLNTGIFTSADVNYLSAPQQLDEDGQILGHGAVVIDILDSFRQNATISPEVFAFYKSLTIPSQAGVVDAVVSLPPGFYRLTSILSAANHQPVLTPVLAHGAIDDVVYFSVTTDGKPPTNLGFQMNQDARESDVFIDLTSTERISLQSLDTLDASVIGNFTDEGPLGVENHTPSLISTNNYINFCLNFPSLPLANGKISFNASCNPTPMGLLVPGPAIPSIKFQFPRHLDNVPSNSTFTVRLKVSNLQTGIMTNPDKTYLSAPQQINTSGQVLGHVHLVIDEISSLTQDVPTNPRQFAFYAELGEQAQDGLLEKNVTLPDGVYRLSATSVAANHQPVLATVLQHGSSNDMVYFTVGNGGEGSISANTLSPGGGTGTTITFNSVATSTTTENSAAFSGSSLSPSPNQSSLGSSGSHLNIGAVVGGAVVGAMLLGLLLGFFLFRRRYHAHESRQSIFDNPASSSSRREPASQITPFPISTSVSNRRAHDPTKTRRVPPVPGQYLAHSLGKSARGSGRQDQIDPISPPALSNDGTRATSSSGHPQISSLSEDHNGSSAHFASTHLILRRDSVLSESSQAPSYHTNM</sequence>
<dbReference type="EMBL" id="JAACJM010000069">
    <property type="protein sequence ID" value="KAF5351592.1"/>
    <property type="molecule type" value="Genomic_DNA"/>
</dbReference>
<keyword evidence="2" id="KW-0812">Transmembrane</keyword>
<feature type="region of interest" description="Disordered" evidence="1">
    <location>
        <begin position="493"/>
        <end position="513"/>
    </location>
</feature>
<keyword evidence="4" id="KW-1185">Reference proteome</keyword>
<dbReference type="InterPro" id="IPR053216">
    <property type="entry name" value="Appressorial_penetr-assoc"/>
</dbReference>
<dbReference type="Proteomes" id="UP000559256">
    <property type="component" value="Unassembled WGS sequence"/>
</dbReference>
<protein>
    <submittedName>
        <fullName evidence="3">Uncharacterized protein</fullName>
    </submittedName>
</protein>
<feature type="region of interest" description="Disordered" evidence="1">
    <location>
        <begin position="1310"/>
        <end position="1408"/>
    </location>
</feature>
<comment type="caution">
    <text evidence="3">The sequence shown here is derived from an EMBL/GenBank/DDBJ whole genome shotgun (WGS) entry which is preliminary data.</text>
</comment>
<feature type="compositionally biased region" description="Polar residues" evidence="1">
    <location>
        <begin position="1325"/>
        <end position="1337"/>
    </location>
</feature>
<dbReference type="PANTHER" id="PTHR34587">
    <property type="entry name" value="VWFA DOMAIN-CONTAINING PROTEIN"/>
    <property type="match status" value="1"/>
</dbReference>
<evidence type="ECO:0000256" key="1">
    <source>
        <dbReference type="SAM" id="MobiDB-lite"/>
    </source>
</evidence>
<feature type="region of interest" description="Disordered" evidence="1">
    <location>
        <begin position="731"/>
        <end position="784"/>
    </location>
</feature>
<reference evidence="3 4" key="1">
    <citation type="journal article" date="2020" name="ISME J.">
        <title>Uncovering the hidden diversity of litter-decomposition mechanisms in mushroom-forming fungi.</title>
        <authorList>
            <person name="Floudas D."/>
            <person name="Bentzer J."/>
            <person name="Ahren D."/>
            <person name="Johansson T."/>
            <person name="Persson P."/>
            <person name="Tunlid A."/>
        </authorList>
    </citation>
    <scope>NUCLEOTIDE SEQUENCE [LARGE SCALE GENOMIC DNA]</scope>
    <source>
        <strain evidence="3 4">CBS 291.85</strain>
    </source>
</reference>
<feature type="transmembrane region" description="Helical" evidence="2">
    <location>
        <begin position="519"/>
        <end position="542"/>
    </location>
</feature>
<feature type="compositionally biased region" description="Polar residues" evidence="1">
    <location>
        <begin position="734"/>
        <end position="760"/>
    </location>
</feature>
<keyword evidence="2" id="KW-0472">Membrane</keyword>
<feature type="compositionally biased region" description="Polar residues" evidence="1">
    <location>
        <begin position="582"/>
        <end position="594"/>
    </location>
</feature>